<proteinExistence type="predicted"/>
<keyword evidence="2" id="KW-1185">Reference proteome</keyword>
<dbReference type="EMBL" id="LGRX02014903">
    <property type="protein sequence ID" value="KAK3263966.1"/>
    <property type="molecule type" value="Genomic_DNA"/>
</dbReference>
<dbReference type="Proteomes" id="UP001190700">
    <property type="component" value="Unassembled WGS sequence"/>
</dbReference>
<name>A0AAE0FQ45_9CHLO</name>
<reference evidence="1 2" key="1">
    <citation type="journal article" date="2015" name="Genome Biol. Evol.">
        <title>Comparative Genomics of a Bacterivorous Green Alga Reveals Evolutionary Causalities and Consequences of Phago-Mixotrophic Mode of Nutrition.</title>
        <authorList>
            <person name="Burns J.A."/>
            <person name="Paasch A."/>
            <person name="Narechania A."/>
            <person name="Kim E."/>
        </authorList>
    </citation>
    <scope>NUCLEOTIDE SEQUENCE [LARGE SCALE GENOMIC DNA]</scope>
    <source>
        <strain evidence="1 2">PLY_AMNH</strain>
    </source>
</reference>
<comment type="caution">
    <text evidence="1">The sequence shown here is derived from an EMBL/GenBank/DDBJ whole genome shotgun (WGS) entry which is preliminary data.</text>
</comment>
<dbReference type="AlphaFoldDB" id="A0AAE0FQ45"/>
<gene>
    <name evidence="1" type="ORF">CYMTET_27265</name>
</gene>
<evidence type="ECO:0000313" key="1">
    <source>
        <dbReference type="EMBL" id="KAK3263966.1"/>
    </source>
</evidence>
<organism evidence="1 2">
    <name type="scientific">Cymbomonas tetramitiformis</name>
    <dbReference type="NCBI Taxonomy" id="36881"/>
    <lineage>
        <taxon>Eukaryota</taxon>
        <taxon>Viridiplantae</taxon>
        <taxon>Chlorophyta</taxon>
        <taxon>Pyramimonadophyceae</taxon>
        <taxon>Pyramimonadales</taxon>
        <taxon>Pyramimonadaceae</taxon>
        <taxon>Cymbomonas</taxon>
    </lineage>
</organism>
<protein>
    <submittedName>
        <fullName evidence="1">Uncharacterized protein</fullName>
    </submittedName>
</protein>
<evidence type="ECO:0000313" key="2">
    <source>
        <dbReference type="Proteomes" id="UP001190700"/>
    </source>
</evidence>
<accession>A0AAE0FQ45</accession>
<sequence length="142" mass="15902">MRRANPTRLVRRPRSAVAPYVLYNADHLDVKVAKCVQRKLFHDKEQRFSGAESHVGALFPRLVRALREVFVTEDAAIATLFTLDDATASVRVEANRLLYSTLELLVDPQLARGRLDGFLKHRFPARGWEAGATGGRSTFATP</sequence>